<dbReference type="RefSeq" id="WP_200234085.1">
    <property type="nucleotide sequence ID" value="NZ_JAENGP010000003.1"/>
</dbReference>
<keyword evidence="2" id="KW-0238">DNA-binding</keyword>
<feature type="domain" description="HTH gntR-type" evidence="4">
    <location>
        <begin position="14"/>
        <end position="81"/>
    </location>
</feature>
<dbReference type="Pfam" id="PF07729">
    <property type="entry name" value="FCD"/>
    <property type="match status" value="1"/>
</dbReference>
<dbReference type="PANTHER" id="PTHR43537:SF5">
    <property type="entry name" value="UXU OPERON TRANSCRIPTIONAL REGULATOR"/>
    <property type="match status" value="1"/>
</dbReference>
<evidence type="ECO:0000259" key="4">
    <source>
        <dbReference type="PROSITE" id="PS50949"/>
    </source>
</evidence>
<dbReference type="Gene3D" id="1.20.120.530">
    <property type="entry name" value="GntR ligand-binding domain-like"/>
    <property type="match status" value="1"/>
</dbReference>
<evidence type="ECO:0000313" key="5">
    <source>
        <dbReference type="EMBL" id="MBK1780391.1"/>
    </source>
</evidence>
<dbReference type="SMART" id="SM00895">
    <property type="entry name" value="FCD"/>
    <property type="match status" value="1"/>
</dbReference>
<dbReference type="EMBL" id="JAENGP010000003">
    <property type="protein sequence ID" value="MBK1780391.1"/>
    <property type="molecule type" value="Genomic_DNA"/>
</dbReference>
<dbReference type="InterPro" id="IPR000524">
    <property type="entry name" value="Tscrpt_reg_HTH_GntR"/>
</dbReference>
<dbReference type="PROSITE" id="PS50949">
    <property type="entry name" value="HTH_GNTR"/>
    <property type="match status" value="1"/>
</dbReference>
<keyword evidence="3" id="KW-0804">Transcription</keyword>
<evidence type="ECO:0000256" key="3">
    <source>
        <dbReference type="ARBA" id="ARBA00023163"/>
    </source>
</evidence>
<dbReference type="InterPro" id="IPR011711">
    <property type="entry name" value="GntR_C"/>
</dbReference>
<evidence type="ECO:0000256" key="1">
    <source>
        <dbReference type="ARBA" id="ARBA00023015"/>
    </source>
</evidence>
<dbReference type="SUPFAM" id="SSF48008">
    <property type="entry name" value="GntR ligand-binding domain-like"/>
    <property type="match status" value="1"/>
</dbReference>
<dbReference type="CDD" id="cd07377">
    <property type="entry name" value="WHTH_GntR"/>
    <property type="match status" value="1"/>
</dbReference>
<sequence length="275" mass="30800">MIKRVETPSVKRPGNAADEIFEVLRSRILDGIYPAGLKLSQAELADQLSVSRTPLREALSRLQAHGLVTATNNKGVEVAALQLDEAEQSYALRLLIEPSIISGLIDDFTPADFNRMKRALNEMHLYSGRAKDYQDAHLAFHEVALTRYPKVMQDMIKGIYWKITRHQRAYFLKPNTSGDFADLDDLFLDALVQKNAELARQYLEMHLIDAGLGLLADIDPDYVPKTLLLTAKGLGIHIECDAYGKPARPAQILWNGRQPVKMPVLSTTNLEHKGE</sequence>
<keyword evidence="1" id="KW-0805">Transcription regulation</keyword>
<dbReference type="PRINTS" id="PR00035">
    <property type="entry name" value="HTHGNTR"/>
</dbReference>
<proteinExistence type="predicted"/>
<dbReference type="InterPro" id="IPR008920">
    <property type="entry name" value="TF_FadR/GntR_C"/>
</dbReference>
<organism evidence="5 6">
    <name type="scientific">Advenella mandrilli</name>
    <dbReference type="NCBI Taxonomy" id="2800330"/>
    <lineage>
        <taxon>Bacteria</taxon>
        <taxon>Pseudomonadati</taxon>
        <taxon>Pseudomonadota</taxon>
        <taxon>Betaproteobacteria</taxon>
        <taxon>Burkholderiales</taxon>
        <taxon>Alcaligenaceae</taxon>
    </lineage>
</organism>
<dbReference type="InterPro" id="IPR036388">
    <property type="entry name" value="WH-like_DNA-bd_sf"/>
</dbReference>
<evidence type="ECO:0000256" key="2">
    <source>
        <dbReference type="ARBA" id="ARBA00023125"/>
    </source>
</evidence>
<evidence type="ECO:0000313" key="6">
    <source>
        <dbReference type="Proteomes" id="UP000635316"/>
    </source>
</evidence>
<name>A0ABS1E9F7_9BURK</name>
<dbReference type="InterPro" id="IPR036390">
    <property type="entry name" value="WH_DNA-bd_sf"/>
</dbReference>
<comment type="caution">
    <text evidence="5">The sequence shown here is derived from an EMBL/GenBank/DDBJ whole genome shotgun (WGS) entry which is preliminary data.</text>
</comment>
<dbReference type="Pfam" id="PF00392">
    <property type="entry name" value="GntR"/>
    <property type="match status" value="1"/>
</dbReference>
<accession>A0ABS1E9F7</accession>
<reference evidence="5 6" key="1">
    <citation type="submission" date="2020-12" db="EMBL/GenBank/DDBJ databases">
        <authorList>
            <person name="Lu T."/>
            <person name="Wang Q."/>
            <person name="Han X."/>
        </authorList>
    </citation>
    <scope>NUCLEOTIDE SEQUENCE [LARGE SCALE GENOMIC DNA]</scope>
    <source>
        <strain evidence="5 6">WQ 585</strain>
    </source>
</reference>
<dbReference type="Proteomes" id="UP000635316">
    <property type="component" value="Unassembled WGS sequence"/>
</dbReference>
<dbReference type="PANTHER" id="PTHR43537">
    <property type="entry name" value="TRANSCRIPTIONAL REGULATOR, GNTR FAMILY"/>
    <property type="match status" value="1"/>
</dbReference>
<dbReference type="SMART" id="SM00345">
    <property type="entry name" value="HTH_GNTR"/>
    <property type="match status" value="1"/>
</dbReference>
<keyword evidence="6" id="KW-1185">Reference proteome</keyword>
<dbReference type="Gene3D" id="1.10.10.10">
    <property type="entry name" value="Winged helix-like DNA-binding domain superfamily/Winged helix DNA-binding domain"/>
    <property type="match status" value="1"/>
</dbReference>
<dbReference type="SUPFAM" id="SSF46785">
    <property type="entry name" value="Winged helix' DNA-binding domain"/>
    <property type="match status" value="1"/>
</dbReference>
<protein>
    <submittedName>
        <fullName evidence="5">GntR family transcriptional regulator</fullName>
    </submittedName>
</protein>
<gene>
    <name evidence="5" type="ORF">JHL22_04100</name>
</gene>